<name>I3SFU7_LOTJA</name>
<feature type="transmembrane region" description="Helical" evidence="1">
    <location>
        <begin position="20"/>
        <end position="42"/>
    </location>
</feature>
<keyword evidence="1" id="KW-1133">Transmembrane helix</keyword>
<keyword evidence="1" id="KW-0472">Membrane</keyword>
<organism evidence="2">
    <name type="scientific">Lotus japonicus</name>
    <name type="common">Lotus corniculatus var. japonicus</name>
    <dbReference type="NCBI Taxonomy" id="34305"/>
    <lineage>
        <taxon>Eukaryota</taxon>
        <taxon>Viridiplantae</taxon>
        <taxon>Streptophyta</taxon>
        <taxon>Embryophyta</taxon>
        <taxon>Tracheophyta</taxon>
        <taxon>Spermatophyta</taxon>
        <taxon>Magnoliopsida</taxon>
        <taxon>eudicotyledons</taxon>
        <taxon>Gunneridae</taxon>
        <taxon>Pentapetalae</taxon>
        <taxon>rosids</taxon>
        <taxon>fabids</taxon>
        <taxon>Fabales</taxon>
        <taxon>Fabaceae</taxon>
        <taxon>Papilionoideae</taxon>
        <taxon>50 kb inversion clade</taxon>
        <taxon>NPAAA clade</taxon>
        <taxon>Hologalegina</taxon>
        <taxon>robinioid clade</taxon>
        <taxon>Loteae</taxon>
        <taxon>Lotus</taxon>
    </lineage>
</organism>
<keyword evidence="1" id="KW-0812">Transmembrane</keyword>
<dbReference type="EMBL" id="BT139344">
    <property type="protein sequence ID" value="AFK39139.1"/>
    <property type="molecule type" value="mRNA"/>
</dbReference>
<evidence type="ECO:0000256" key="1">
    <source>
        <dbReference type="SAM" id="Phobius"/>
    </source>
</evidence>
<protein>
    <submittedName>
        <fullName evidence="2">Uncharacterized protein</fullName>
    </submittedName>
</protein>
<proteinExistence type="evidence at transcript level"/>
<sequence length="79" mass="8736">MVSLILFVRSSSLLFLYHLQVSVASSSFVLLFSIASFSVVVLRRAIAHHRRARVVLGMHFCLSHSLPPSISHTAILFAS</sequence>
<accession>I3SFU7</accession>
<reference evidence="2" key="1">
    <citation type="submission" date="2012-05" db="EMBL/GenBank/DDBJ databases">
        <authorList>
            <person name="Krishnakumar V."/>
            <person name="Cheung F."/>
            <person name="Xiao Y."/>
            <person name="Chan A."/>
            <person name="Moskal W.A."/>
            <person name="Town C.D."/>
        </authorList>
    </citation>
    <scope>NUCLEOTIDE SEQUENCE</scope>
</reference>
<evidence type="ECO:0000313" key="2">
    <source>
        <dbReference type="EMBL" id="AFK39139.1"/>
    </source>
</evidence>
<dbReference type="AlphaFoldDB" id="I3SFU7"/>